<reference evidence="2" key="1">
    <citation type="submission" date="2018-05" db="EMBL/GenBank/DDBJ databases">
        <authorList>
            <person name="Lanie J.A."/>
            <person name="Ng W.-L."/>
            <person name="Kazmierczak K.M."/>
            <person name="Andrzejewski T.M."/>
            <person name="Davidsen T.M."/>
            <person name="Wayne K.J."/>
            <person name="Tettelin H."/>
            <person name="Glass J.I."/>
            <person name="Rusch D."/>
            <person name="Podicherti R."/>
            <person name="Tsui H.-C.T."/>
            <person name="Winkler M.E."/>
        </authorList>
    </citation>
    <scope>NUCLEOTIDE SEQUENCE</scope>
</reference>
<feature type="transmembrane region" description="Helical" evidence="1">
    <location>
        <begin position="63"/>
        <end position="83"/>
    </location>
</feature>
<gene>
    <name evidence="2" type="ORF">METZ01_LOCUS189481</name>
</gene>
<accession>A0A382DG75</accession>
<feature type="transmembrane region" description="Helical" evidence="1">
    <location>
        <begin position="142"/>
        <end position="171"/>
    </location>
</feature>
<keyword evidence="1" id="KW-0472">Membrane</keyword>
<evidence type="ECO:0000313" key="2">
    <source>
        <dbReference type="EMBL" id="SVB36627.1"/>
    </source>
</evidence>
<feature type="transmembrane region" description="Helical" evidence="1">
    <location>
        <begin position="183"/>
        <end position="203"/>
    </location>
</feature>
<protein>
    <submittedName>
        <fullName evidence="2">Uncharacterized protein</fullName>
    </submittedName>
</protein>
<keyword evidence="1" id="KW-0812">Transmembrane</keyword>
<name>A0A382DG75_9ZZZZ</name>
<organism evidence="2">
    <name type="scientific">marine metagenome</name>
    <dbReference type="NCBI Taxonomy" id="408172"/>
    <lineage>
        <taxon>unclassified sequences</taxon>
        <taxon>metagenomes</taxon>
        <taxon>ecological metagenomes</taxon>
    </lineage>
</organism>
<dbReference type="AlphaFoldDB" id="A0A382DG75"/>
<sequence length="212" mass="23051">MQESRSKIDERSRVNKAEVDRLRLAVLPILFSIGICSVLISALARVNERMYSPEHLPVTPSVFFGLSGGIAGLIVGSLIIRWVRRNPNSERGRVFWIISFFTVALGLPLFTGALLPIGAFLLDLYNGHAVDILNEFLRALIVVPRTIIVQGAMGIFTGLLSSAVFCILIGAYDKFFSNRLGSVNTLLTAGSISVLILVLTRLAPADILSKLG</sequence>
<evidence type="ECO:0000256" key="1">
    <source>
        <dbReference type="SAM" id="Phobius"/>
    </source>
</evidence>
<keyword evidence="1" id="KW-1133">Transmembrane helix</keyword>
<proteinExistence type="predicted"/>
<feature type="transmembrane region" description="Helical" evidence="1">
    <location>
        <begin position="95"/>
        <end position="122"/>
    </location>
</feature>
<feature type="transmembrane region" description="Helical" evidence="1">
    <location>
        <begin position="21"/>
        <end position="43"/>
    </location>
</feature>
<dbReference type="EMBL" id="UINC01038915">
    <property type="protein sequence ID" value="SVB36627.1"/>
    <property type="molecule type" value="Genomic_DNA"/>
</dbReference>